<keyword evidence="4" id="KW-0808">Transferase</keyword>
<comment type="subcellular location">
    <subcellularLocation>
        <location evidence="1">Cell membrane</location>
        <topology evidence="1">Multi-pass membrane protein</topology>
    </subcellularLocation>
</comment>
<dbReference type="Gene3D" id="3.90.550.10">
    <property type="entry name" value="Spore Coat Polysaccharide Biosynthesis Protein SpsA, Chain A"/>
    <property type="match status" value="1"/>
</dbReference>
<dbReference type="FunFam" id="3.90.550.10:FF:000079">
    <property type="entry name" value="Probable glycosyl transferase"/>
    <property type="match status" value="1"/>
</dbReference>
<dbReference type="InterPro" id="IPR050256">
    <property type="entry name" value="Glycosyltransferase_2"/>
</dbReference>
<evidence type="ECO:0000256" key="6">
    <source>
        <dbReference type="ARBA" id="ARBA00022989"/>
    </source>
</evidence>
<dbReference type="Pfam" id="PF00535">
    <property type="entry name" value="Glycos_transf_2"/>
    <property type="match status" value="1"/>
</dbReference>
<feature type="domain" description="Glycosyltransferase 2-like" evidence="10">
    <location>
        <begin position="10"/>
        <end position="171"/>
    </location>
</feature>
<evidence type="ECO:0000256" key="9">
    <source>
        <dbReference type="SAM" id="Phobius"/>
    </source>
</evidence>
<accession>W4LZ32</accession>
<evidence type="ECO:0000256" key="7">
    <source>
        <dbReference type="ARBA" id="ARBA00023136"/>
    </source>
</evidence>
<dbReference type="InterPro" id="IPR001173">
    <property type="entry name" value="Glyco_trans_2-like"/>
</dbReference>
<dbReference type="HOGENOM" id="CLU_033536_0_1_7"/>
<evidence type="ECO:0000256" key="3">
    <source>
        <dbReference type="ARBA" id="ARBA00022676"/>
    </source>
</evidence>
<dbReference type="GO" id="GO:0016757">
    <property type="term" value="F:glycosyltransferase activity"/>
    <property type="evidence" value="ECO:0007669"/>
    <property type="project" value="UniProtKB-KW"/>
</dbReference>
<keyword evidence="12" id="KW-1185">Reference proteome</keyword>
<dbReference type="AlphaFoldDB" id="W4LZ32"/>
<keyword evidence="6 9" id="KW-1133">Transmembrane helix</keyword>
<evidence type="ECO:0000313" key="12">
    <source>
        <dbReference type="Proteomes" id="UP000019141"/>
    </source>
</evidence>
<dbReference type="PANTHER" id="PTHR48090:SF1">
    <property type="entry name" value="PROPHAGE BACTOPRENOL GLUCOSYL TRANSFERASE HOMOLOG"/>
    <property type="match status" value="1"/>
</dbReference>
<dbReference type="SUPFAM" id="SSF53448">
    <property type="entry name" value="Nucleotide-diphospho-sugar transferases"/>
    <property type="match status" value="1"/>
</dbReference>
<evidence type="ECO:0000256" key="2">
    <source>
        <dbReference type="ARBA" id="ARBA00022475"/>
    </source>
</evidence>
<keyword evidence="7 9" id="KW-0472">Membrane</keyword>
<feature type="transmembrane region" description="Helical" evidence="9">
    <location>
        <begin position="267"/>
        <end position="292"/>
    </location>
</feature>
<gene>
    <name evidence="11" type="ORF">ETSY1_00325</name>
</gene>
<feature type="transmembrane region" description="Helical" evidence="9">
    <location>
        <begin position="238"/>
        <end position="261"/>
    </location>
</feature>
<evidence type="ECO:0000256" key="1">
    <source>
        <dbReference type="ARBA" id="ARBA00004651"/>
    </source>
</evidence>
<organism evidence="11 12">
    <name type="scientific">Entotheonella factor</name>
    <dbReference type="NCBI Taxonomy" id="1429438"/>
    <lineage>
        <taxon>Bacteria</taxon>
        <taxon>Pseudomonadati</taxon>
        <taxon>Nitrospinota/Tectimicrobiota group</taxon>
        <taxon>Candidatus Tectimicrobiota</taxon>
        <taxon>Candidatus Entotheonellia</taxon>
        <taxon>Candidatus Entotheonellales</taxon>
        <taxon>Candidatus Entotheonellaceae</taxon>
        <taxon>Candidatus Entotheonella</taxon>
    </lineage>
</organism>
<dbReference type="EMBL" id="AZHW01000060">
    <property type="protein sequence ID" value="ETX03329.1"/>
    <property type="molecule type" value="Genomic_DNA"/>
</dbReference>
<dbReference type="CDD" id="cd04187">
    <property type="entry name" value="DPM1_like_bac"/>
    <property type="match status" value="1"/>
</dbReference>
<dbReference type="PANTHER" id="PTHR48090">
    <property type="entry name" value="UNDECAPRENYL-PHOSPHATE 4-DEOXY-4-FORMAMIDO-L-ARABINOSE TRANSFERASE-RELATED"/>
    <property type="match status" value="1"/>
</dbReference>
<protein>
    <recommendedName>
        <fullName evidence="10">Glycosyltransferase 2-like domain-containing protein</fullName>
    </recommendedName>
</protein>
<evidence type="ECO:0000256" key="8">
    <source>
        <dbReference type="ARBA" id="ARBA00038152"/>
    </source>
</evidence>
<keyword evidence="3" id="KW-0328">Glycosyltransferase</keyword>
<sequence length="324" mass="36794">MFDKGHPELSIIVPCYNEEAVLPEFMKRMDAACRACVGSNFEILLVNDGSRDQTLDIIRTFSAANANVVGVDLFRQHGHQLAVTAGMQLCRGRRVMIIDADLQDPPELLPDFMAKMDEGYDVVYGQRRSRKGETWFKKMTASLFYRGLKLLTETDIPLDTGDFRLITRQIVDYMQDMPESHRFLRGMVAWIGGRQTALVYDREARFAGTTHYTPRKMAALALEAVTSFSAAPLRLSMLMAFVATTIAMVLLVYVFISYFYYDSVPGWASLGTIVLFFSAVQLFCLGIMGEYIGRIYFEGKQRPITMIREVISQNTMNQENRQDV</sequence>
<keyword evidence="2" id="KW-1003">Cell membrane</keyword>
<dbReference type="Proteomes" id="UP000019141">
    <property type="component" value="Unassembled WGS sequence"/>
</dbReference>
<name>W4LZ32_ENTF1</name>
<comment type="caution">
    <text evidence="11">The sequence shown here is derived from an EMBL/GenBank/DDBJ whole genome shotgun (WGS) entry which is preliminary data.</text>
</comment>
<keyword evidence="5 9" id="KW-0812">Transmembrane</keyword>
<dbReference type="GO" id="GO:0005886">
    <property type="term" value="C:plasma membrane"/>
    <property type="evidence" value="ECO:0007669"/>
    <property type="project" value="UniProtKB-SubCell"/>
</dbReference>
<evidence type="ECO:0000256" key="4">
    <source>
        <dbReference type="ARBA" id="ARBA00022679"/>
    </source>
</evidence>
<dbReference type="InterPro" id="IPR029044">
    <property type="entry name" value="Nucleotide-diphossugar_trans"/>
</dbReference>
<dbReference type="PATRIC" id="fig|1429438.4.peg.254"/>
<reference evidence="11 12" key="1">
    <citation type="journal article" date="2014" name="Nature">
        <title>An environmental bacterial taxon with a large and distinct metabolic repertoire.</title>
        <authorList>
            <person name="Wilson M.C."/>
            <person name="Mori T."/>
            <person name="Ruckert C."/>
            <person name="Uria A.R."/>
            <person name="Helf M.J."/>
            <person name="Takada K."/>
            <person name="Gernert C."/>
            <person name="Steffens U.A."/>
            <person name="Heycke N."/>
            <person name="Schmitt S."/>
            <person name="Rinke C."/>
            <person name="Helfrich E.J."/>
            <person name="Brachmann A.O."/>
            <person name="Gurgui C."/>
            <person name="Wakimoto T."/>
            <person name="Kracht M."/>
            <person name="Crusemann M."/>
            <person name="Hentschel U."/>
            <person name="Abe I."/>
            <person name="Matsunaga S."/>
            <person name="Kalinowski J."/>
            <person name="Takeyama H."/>
            <person name="Piel J."/>
        </authorList>
    </citation>
    <scope>NUCLEOTIDE SEQUENCE [LARGE SCALE GENOMIC DNA]</scope>
    <source>
        <strain evidence="12">TSY1</strain>
    </source>
</reference>
<evidence type="ECO:0000313" key="11">
    <source>
        <dbReference type="EMBL" id="ETX03329.1"/>
    </source>
</evidence>
<proteinExistence type="inferred from homology"/>
<evidence type="ECO:0000256" key="5">
    <source>
        <dbReference type="ARBA" id="ARBA00022692"/>
    </source>
</evidence>
<comment type="similarity">
    <text evidence="8">Belongs to the glycosyltransferase 2 family. GtrB subfamily.</text>
</comment>
<evidence type="ECO:0000259" key="10">
    <source>
        <dbReference type="Pfam" id="PF00535"/>
    </source>
</evidence>